<sequence length="234" mass="24926">MTPVAPIAASARRHLLRTFVTGSLTLLPLVATLALLGWVVSLLLQFIGPGSWLGHSLGQLGLQLTDSARLAYLLGLALVLVGIYLLGLLVEAQLQTRLRGWLEERIARIPVVGTIYDLLRRMVEMMSKRDEAGVRAMTPVWCHFGGVKPEGGALVLGLLSSSEPVNIEGVDYVPVIVPTAPVPVGGGLLYLPSSWVRPAEIGVEGLTSLYVSMGVTSPEVLGRKPGTPTPQAPR</sequence>
<reference evidence="2 3" key="1">
    <citation type="submission" date="2019-03" db="EMBL/GenBank/DDBJ databases">
        <title>Genomic Encyclopedia of Type Strains, Phase IV (KMG-IV): sequencing the most valuable type-strain genomes for metagenomic binning, comparative biology and taxonomic classification.</title>
        <authorList>
            <person name="Goeker M."/>
        </authorList>
    </citation>
    <scope>NUCLEOTIDE SEQUENCE [LARGE SCALE GENOMIC DNA]</scope>
    <source>
        <strain evidence="2 3">DSM 25082</strain>
    </source>
</reference>
<feature type="transmembrane region" description="Helical" evidence="1">
    <location>
        <begin position="20"/>
        <end position="47"/>
    </location>
</feature>
<organism evidence="2 3">
    <name type="scientific">Roseateles asaccharophilus</name>
    <dbReference type="NCBI Taxonomy" id="582607"/>
    <lineage>
        <taxon>Bacteria</taxon>
        <taxon>Pseudomonadati</taxon>
        <taxon>Pseudomonadota</taxon>
        <taxon>Betaproteobacteria</taxon>
        <taxon>Burkholderiales</taxon>
        <taxon>Sphaerotilaceae</taxon>
        <taxon>Roseateles</taxon>
    </lineage>
</organism>
<dbReference type="RefSeq" id="WP_133605349.1">
    <property type="nucleotide sequence ID" value="NZ_JAUFPJ010000014.1"/>
</dbReference>
<protein>
    <submittedName>
        <fullName evidence="2">Putative membrane protein</fullName>
    </submittedName>
</protein>
<accession>A0A4R6MRX7</accession>
<dbReference type="PANTHER" id="PTHR31876:SF26">
    <property type="entry name" value="PROTEIN LIKE COV 2"/>
    <property type="match status" value="1"/>
</dbReference>
<gene>
    <name evidence="2" type="ORF">DFR39_11239</name>
</gene>
<keyword evidence="1" id="KW-0812">Transmembrane</keyword>
<keyword evidence="1" id="KW-0472">Membrane</keyword>
<name>A0A4R6MRX7_9BURK</name>
<dbReference type="Pfam" id="PF04367">
    <property type="entry name" value="DUF502"/>
    <property type="match status" value="1"/>
</dbReference>
<feature type="transmembrane region" description="Helical" evidence="1">
    <location>
        <begin position="70"/>
        <end position="90"/>
    </location>
</feature>
<dbReference type="Proteomes" id="UP000295357">
    <property type="component" value="Unassembled WGS sequence"/>
</dbReference>
<proteinExistence type="predicted"/>
<keyword evidence="1" id="KW-1133">Transmembrane helix</keyword>
<evidence type="ECO:0000313" key="3">
    <source>
        <dbReference type="Proteomes" id="UP000295357"/>
    </source>
</evidence>
<dbReference type="PANTHER" id="PTHR31876">
    <property type="entry name" value="COV-LIKE PROTEIN 1"/>
    <property type="match status" value="1"/>
</dbReference>
<comment type="caution">
    <text evidence="2">The sequence shown here is derived from an EMBL/GenBank/DDBJ whole genome shotgun (WGS) entry which is preliminary data.</text>
</comment>
<evidence type="ECO:0000313" key="2">
    <source>
        <dbReference type="EMBL" id="TDP05007.1"/>
    </source>
</evidence>
<dbReference type="EMBL" id="SNXE01000012">
    <property type="protein sequence ID" value="TDP05007.1"/>
    <property type="molecule type" value="Genomic_DNA"/>
</dbReference>
<dbReference type="InterPro" id="IPR007462">
    <property type="entry name" value="COV1-like"/>
</dbReference>
<dbReference type="AlphaFoldDB" id="A0A4R6MRX7"/>
<keyword evidence="3" id="KW-1185">Reference proteome</keyword>
<dbReference type="OrthoDB" id="5973229at2"/>
<evidence type="ECO:0000256" key="1">
    <source>
        <dbReference type="SAM" id="Phobius"/>
    </source>
</evidence>